<gene>
    <name evidence="7" type="ORF">L21SP5_01433</name>
</gene>
<dbReference type="PANTHER" id="PTHR30086">
    <property type="entry name" value="ARGININE EXPORTER PROTEIN ARGO"/>
    <property type="match status" value="1"/>
</dbReference>
<feature type="transmembrane region" description="Helical" evidence="6">
    <location>
        <begin position="45"/>
        <end position="68"/>
    </location>
</feature>
<feature type="transmembrane region" description="Helical" evidence="6">
    <location>
        <begin position="157"/>
        <end position="180"/>
    </location>
</feature>
<name>A0A0S2HYH5_9BACT</name>
<protein>
    <submittedName>
        <fullName evidence="7">Homoserine/Threonine efflux protein</fullName>
    </submittedName>
</protein>
<proteinExistence type="predicted"/>
<evidence type="ECO:0000256" key="4">
    <source>
        <dbReference type="ARBA" id="ARBA00022989"/>
    </source>
</evidence>
<dbReference type="RefSeq" id="WP_057952574.1">
    <property type="nucleotide sequence ID" value="NZ_CP013118.1"/>
</dbReference>
<accession>A0A0S2HYH5</accession>
<organism evidence="7 8">
    <name type="scientific">Salinivirga cyanobacteriivorans</name>
    <dbReference type="NCBI Taxonomy" id="1307839"/>
    <lineage>
        <taxon>Bacteria</taxon>
        <taxon>Pseudomonadati</taxon>
        <taxon>Bacteroidota</taxon>
        <taxon>Bacteroidia</taxon>
        <taxon>Bacteroidales</taxon>
        <taxon>Salinivirgaceae</taxon>
        <taxon>Salinivirga</taxon>
    </lineage>
</organism>
<dbReference type="OrthoDB" id="7874789at2"/>
<keyword evidence="5 6" id="KW-0472">Membrane</keyword>
<sequence>MEEAVAPVILFLKGIVIGLAVSVPMGPIGVLCVQKTINKGRVHGMLSGFGAAFADTVFAIIAVFGLTVTKNFLLEYRLELQILGVIVLLGLGTKIFFSNPITQIRRRARNKRQGIFGDFISVFFLTLSNPLTVLFFGATIAALSIHDTDHYFVSQLILVGGISAGAMSWWISLTSIVNLFRHRFRLKQLWWINKISGIVILTLTIVAAILLVLRHFGQVDGL</sequence>
<dbReference type="GO" id="GO:0005886">
    <property type="term" value="C:plasma membrane"/>
    <property type="evidence" value="ECO:0007669"/>
    <property type="project" value="UniProtKB-SubCell"/>
</dbReference>
<evidence type="ECO:0000256" key="1">
    <source>
        <dbReference type="ARBA" id="ARBA00004651"/>
    </source>
</evidence>
<evidence type="ECO:0000256" key="3">
    <source>
        <dbReference type="ARBA" id="ARBA00022692"/>
    </source>
</evidence>
<dbReference type="KEGG" id="blq:L21SP5_01433"/>
<keyword evidence="2" id="KW-1003">Cell membrane</keyword>
<dbReference type="AlphaFoldDB" id="A0A0S2HYH5"/>
<evidence type="ECO:0000313" key="8">
    <source>
        <dbReference type="Proteomes" id="UP000064893"/>
    </source>
</evidence>
<feature type="transmembrane region" description="Helical" evidence="6">
    <location>
        <begin position="192"/>
        <end position="213"/>
    </location>
</feature>
<dbReference type="Proteomes" id="UP000064893">
    <property type="component" value="Chromosome"/>
</dbReference>
<evidence type="ECO:0000256" key="6">
    <source>
        <dbReference type="SAM" id="Phobius"/>
    </source>
</evidence>
<keyword evidence="4 6" id="KW-1133">Transmembrane helix</keyword>
<dbReference type="EMBL" id="CP013118">
    <property type="protein sequence ID" value="ALO15083.1"/>
    <property type="molecule type" value="Genomic_DNA"/>
</dbReference>
<reference evidence="7 8" key="1">
    <citation type="submission" date="2015-11" db="EMBL/GenBank/DDBJ databases">
        <title>Description and complete genome sequence of a novel strain predominating in hypersaline microbial mats and representing a new family of the Bacteriodetes phylum.</title>
        <authorList>
            <person name="Spring S."/>
            <person name="Bunk B."/>
            <person name="Sproer C."/>
            <person name="Klenk H.-P."/>
        </authorList>
    </citation>
    <scope>NUCLEOTIDE SEQUENCE [LARGE SCALE GENOMIC DNA]</scope>
    <source>
        <strain evidence="7 8">L21-Spi-D4</strain>
    </source>
</reference>
<dbReference type="InterPro" id="IPR001123">
    <property type="entry name" value="LeuE-type"/>
</dbReference>
<keyword evidence="3 6" id="KW-0812">Transmembrane</keyword>
<dbReference type="Pfam" id="PF01810">
    <property type="entry name" value="LysE"/>
    <property type="match status" value="1"/>
</dbReference>
<dbReference type="PANTHER" id="PTHR30086:SF20">
    <property type="entry name" value="ARGININE EXPORTER PROTEIN ARGO-RELATED"/>
    <property type="match status" value="1"/>
</dbReference>
<feature type="transmembrane region" description="Helical" evidence="6">
    <location>
        <begin position="80"/>
        <end position="98"/>
    </location>
</feature>
<evidence type="ECO:0000313" key="7">
    <source>
        <dbReference type="EMBL" id="ALO15083.1"/>
    </source>
</evidence>
<feature type="transmembrane region" description="Helical" evidence="6">
    <location>
        <begin position="6"/>
        <end position="33"/>
    </location>
</feature>
<feature type="transmembrane region" description="Helical" evidence="6">
    <location>
        <begin position="119"/>
        <end position="145"/>
    </location>
</feature>
<evidence type="ECO:0000256" key="2">
    <source>
        <dbReference type="ARBA" id="ARBA00022475"/>
    </source>
</evidence>
<dbReference type="GO" id="GO:0015171">
    <property type="term" value="F:amino acid transmembrane transporter activity"/>
    <property type="evidence" value="ECO:0007669"/>
    <property type="project" value="TreeGrafter"/>
</dbReference>
<comment type="subcellular location">
    <subcellularLocation>
        <location evidence="1">Cell membrane</location>
        <topology evidence="1">Multi-pass membrane protein</topology>
    </subcellularLocation>
</comment>
<evidence type="ECO:0000256" key="5">
    <source>
        <dbReference type="ARBA" id="ARBA00023136"/>
    </source>
</evidence>
<keyword evidence="8" id="KW-1185">Reference proteome</keyword>
<dbReference type="STRING" id="1307839.L21SP5_01433"/>